<keyword evidence="8" id="KW-1185">Reference proteome</keyword>
<dbReference type="GO" id="GO:0022857">
    <property type="term" value="F:transmembrane transporter activity"/>
    <property type="evidence" value="ECO:0007669"/>
    <property type="project" value="InterPro"/>
</dbReference>
<dbReference type="RefSeq" id="WP_078695320.1">
    <property type="nucleotide sequence ID" value="NZ_FUYH01000002.1"/>
</dbReference>
<sequence>MVNQVRFVRRDKVDKYTNIKVKLISIVAAFFIMSLFLIMLKINPKDAFIGMIKGAFGSPLRIRQTTIKAVPLIITSLGILTAFKMKFWNIGGEGQILMGAFGASILALFYNGFNSTTLLLLMALSAAVFGGLYALISAVLKIYFKTNETIVTLMLNYIALKFITYLQYGPWKDKKALGFPKIANFPDKALLPNLLGVNVGWIIALILIILVYIFMNHTKKGYEIAIIGESINTARYAGINIKAVTILCVFLSGALCGITGFIQSSGVNGTLSVEIAGGVGYTAIIIAYLSNLKEPFILIVSVLFAALLQGSSYIETSLKIPNSAALILQSLILFCILSSEIFTTYRLKFKD</sequence>
<feature type="transmembrane region" description="Helical" evidence="6">
    <location>
        <begin position="119"/>
        <end position="143"/>
    </location>
</feature>
<evidence type="ECO:0000256" key="2">
    <source>
        <dbReference type="ARBA" id="ARBA00022475"/>
    </source>
</evidence>
<comment type="subcellular location">
    <subcellularLocation>
        <location evidence="1">Cell membrane</location>
        <topology evidence="1">Multi-pass membrane protein</topology>
    </subcellularLocation>
</comment>
<dbReference type="GO" id="GO:0005886">
    <property type="term" value="C:plasma membrane"/>
    <property type="evidence" value="ECO:0007669"/>
    <property type="project" value="UniProtKB-SubCell"/>
</dbReference>
<organism evidence="7 8">
    <name type="scientific">Caloramator quimbayensis</name>
    <dbReference type="NCBI Taxonomy" id="1147123"/>
    <lineage>
        <taxon>Bacteria</taxon>
        <taxon>Bacillati</taxon>
        <taxon>Bacillota</taxon>
        <taxon>Clostridia</taxon>
        <taxon>Eubacteriales</taxon>
        <taxon>Clostridiaceae</taxon>
        <taxon>Caloramator</taxon>
    </lineage>
</organism>
<reference evidence="8" key="1">
    <citation type="submission" date="2017-02" db="EMBL/GenBank/DDBJ databases">
        <authorList>
            <person name="Varghese N."/>
            <person name="Submissions S."/>
        </authorList>
    </citation>
    <scope>NUCLEOTIDE SEQUENCE [LARGE SCALE GENOMIC DNA]</scope>
    <source>
        <strain evidence="8">USBA 833</strain>
    </source>
</reference>
<proteinExistence type="predicted"/>
<feature type="transmembrane region" description="Helical" evidence="6">
    <location>
        <begin position="150"/>
        <end position="169"/>
    </location>
</feature>
<evidence type="ECO:0000256" key="3">
    <source>
        <dbReference type="ARBA" id="ARBA00022692"/>
    </source>
</evidence>
<accession>A0A1T4WL21</accession>
<dbReference type="PANTHER" id="PTHR47089">
    <property type="entry name" value="ABC TRANSPORTER, PERMEASE PROTEIN"/>
    <property type="match status" value="1"/>
</dbReference>
<name>A0A1T4WL21_9CLOT</name>
<evidence type="ECO:0000256" key="5">
    <source>
        <dbReference type="ARBA" id="ARBA00023136"/>
    </source>
</evidence>
<keyword evidence="2" id="KW-1003">Cell membrane</keyword>
<dbReference type="OrthoDB" id="45037at2"/>
<feature type="transmembrane region" description="Helical" evidence="6">
    <location>
        <begin position="326"/>
        <end position="345"/>
    </location>
</feature>
<evidence type="ECO:0000313" key="8">
    <source>
        <dbReference type="Proteomes" id="UP000190105"/>
    </source>
</evidence>
<feature type="transmembrane region" description="Helical" evidence="6">
    <location>
        <begin position="62"/>
        <end position="83"/>
    </location>
</feature>
<feature type="transmembrane region" description="Helical" evidence="6">
    <location>
        <begin position="296"/>
        <end position="314"/>
    </location>
</feature>
<dbReference type="AlphaFoldDB" id="A0A1T4WL21"/>
<keyword evidence="4 6" id="KW-1133">Transmembrane helix</keyword>
<evidence type="ECO:0000256" key="6">
    <source>
        <dbReference type="SAM" id="Phobius"/>
    </source>
</evidence>
<feature type="transmembrane region" description="Helical" evidence="6">
    <location>
        <begin position="243"/>
        <end position="263"/>
    </location>
</feature>
<evidence type="ECO:0000256" key="1">
    <source>
        <dbReference type="ARBA" id="ARBA00004651"/>
    </source>
</evidence>
<feature type="transmembrane region" description="Helical" evidence="6">
    <location>
        <begin position="189"/>
        <end position="214"/>
    </location>
</feature>
<protein>
    <submittedName>
        <fullName evidence="7">Nucleoside ABC transporter membrane protein</fullName>
    </submittedName>
</protein>
<keyword evidence="5 6" id="KW-0472">Membrane</keyword>
<dbReference type="CDD" id="cd06580">
    <property type="entry name" value="TM_PBP1_transp_TpRbsC_like"/>
    <property type="match status" value="1"/>
</dbReference>
<dbReference type="InterPro" id="IPR001851">
    <property type="entry name" value="ABC_transp_permease"/>
</dbReference>
<feature type="transmembrane region" description="Helical" evidence="6">
    <location>
        <begin position="269"/>
        <end position="289"/>
    </location>
</feature>
<gene>
    <name evidence="7" type="ORF">SAMN05443428_10212</name>
</gene>
<dbReference type="STRING" id="1147123.SAMN05443428_10212"/>
<evidence type="ECO:0000313" key="7">
    <source>
        <dbReference type="EMBL" id="SKA77351.1"/>
    </source>
</evidence>
<dbReference type="Pfam" id="PF02653">
    <property type="entry name" value="BPD_transp_2"/>
    <property type="match status" value="1"/>
</dbReference>
<feature type="transmembrane region" description="Helical" evidence="6">
    <location>
        <begin position="95"/>
        <end position="113"/>
    </location>
</feature>
<dbReference type="EMBL" id="FUYH01000002">
    <property type="protein sequence ID" value="SKA77351.1"/>
    <property type="molecule type" value="Genomic_DNA"/>
</dbReference>
<keyword evidence="3 6" id="KW-0812">Transmembrane</keyword>
<evidence type="ECO:0000256" key="4">
    <source>
        <dbReference type="ARBA" id="ARBA00022989"/>
    </source>
</evidence>
<dbReference type="PANTHER" id="PTHR47089:SF1">
    <property type="entry name" value="GUANOSINE ABC TRANSPORTER PERMEASE PROTEIN NUPP"/>
    <property type="match status" value="1"/>
</dbReference>
<feature type="transmembrane region" description="Helical" evidence="6">
    <location>
        <begin position="21"/>
        <end position="42"/>
    </location>
</feature>
<dbReference type="Proteomes" id="UP000190105">
    <property type="component" value="Unassembled WGS sequence"/>
</dbReference>